<name>A0ABV6S7U4_9SPHN</name>
<dbReference type="RefSeq" id="WP_267221952.1">
    <property type="nucleotide sequence ID" value="NZ_JAPCWC010000013.1"/>
</dbReference>
<feature type="transmembrane region" description="Helical" evidence="1">
    <location>
        <begin position="138"/>
        <end position="156"/>
    </location>
</feature>
<evidence type="ECO:0000313" key="2">
    <source>
        <dbReference type="EMBL" id="MFC0684807.1"/>
    </source>
</evidence>
<comment type="caution">
    <text evidence="2">The sequence shown here is derived from an EMBL/GenBank/DDBJ whole genome shotgun (WGS) entry which is preliminary data.</text>
</comment>
<proteinExistence type="predicted"/>
<keyword evidence="3" id="KW-1185">Reference proteome</keyword>
<feature type="transmembrane region" description="Helical" evidence="1">
    <location>
        <begin position="30"/>
        <end position="51"/>
    </location>
</feature>
<dbReference type="PANTHER" id="PTHR34989:SF1">
    <property type="entry name" value="PROTEIN HDED"/>
    <property type="match status" value="1"/>
</dbReference>
<keyword evidence="1" id="KW-0472">Membrane</keyword>
<dbReference type="PANTHER" id="PTHR34989">
    <property type="entry name" value="PROTEIN HDED"/>
    <property type="match status" value="1"/>
</dbReference>
<dbReference type="Proteomes" id="UP001589858">
    <property type="component" value="Unassembled WGS sequence"/>
</dbReference>
<dbReference type="InterPro" id="IPR005325">
    <property type="entry name" value="DUF308_memb"/>
</dbReference>
<evidence type="ECO:0000313" key="3">
    <source>
        <dbReference type="Proteomes" id="UP001589858"/>
    </source>
</evidence>
<keyword evidence="1" id="KW-0812">Transmembrane</keyword>
<feature type="transmembrane region" description="Helical" evidence="1">
    <location>
        <begin position="162"/>
        <end position="188"/>
    </location>
</feature>
<dbReference type="EMBL" id="JBHLTM010000028">
    <property type="protein sequence ID" value="MFC0684807.1"/>
    <property type="molecule type" value="Genomic_DNA"/>
</dbReference>
<feature type="transmembrane region" description="Helical" evidence="1">
    <location>
        <begin position="87"/>
        <end position="105"/>
    </location>
</feature>
<gene>
    <name evidence="2" type="ORF">ACFFF8_09395</name>
</gene>
<keyword evidence="1" id="KW-1133">Transmembrane helix</keyword>
<accession>A0ABV6S7U4</accession>
<feature type="transmembrane region" description="Helical" evidence="1">
    <location>
        <begin position="57"/>
        <end position="75"/>
    </location>
</feature>
<sequence>MTTSQTDPSAFTDPLAPPYLGSPPLGWGWVLAYGLLLIAVAVVVIATPLVASFTTGLLIGFVLCVYGVAAIAAGIHSLSTRARWTEILLGAIGLLAGLYVLFNPVAGAITLVWAIGAWLLISGGFEIAFALKARHDKGWRLFLGVLDLVLGALLLVSSVPTAIGFLAIMVAISFFMRGVFMIAVAFGLRKLGKLAG</sequence>
<feature type="transmembrane region" description="Helical" evidence="1">
    <location>
        <begin position="111"/>
        <end position="131"/>
    </location>
</feature>
<organism evidence="2 3">
    <name type="scientific">Novosphingobium clariflavum</name>
    <dbReference type="NCBI Taxonomy" id="2029884"/>
    <lineage>
        <taxon>Bacteria</taxon>
        <taxon>Pseudomonadati</taxon>
        <taxon>Pseudomonadota</taxon>
        <taxon>Alphaproteobacteria</taxon>
        <taxon>Sphingomonadales</taxon>
        <taxon>Sphingomonadaceae</taxon>
        <taxon>Novosphingobium</taxon>
    </lineage>
</organism>
<dbReference type="InterPro" id="IPR052712">
    <property type="entry name" value="Acid_resist_chaperone_HdeD"/>
</dbReference>
<dbReference type="Pfam" id="PF03729">
    <property type="entry name" value="DUF308"/>
    <property type="match status" value="1"/>
</dbReference>
<evidence type="ECO:0000256" key="1">
    <source>
        <dbReference type="SAM" id="Phobius"/>
    </source>
</evidence>
<protein>
    <submittedName>
        <fullName evidence="2">HdeD family acid-resistance protein</fullName>
    </submittedName>
</protein>
<reference evidence="2 3" key="1">
    <citation type="submission" date="2024-09" db="EMBL/GenBank/DDBJ databases">
        <authorList>
            <person name="Sun Q."/>
            <person name="Mori K."/>
        </authorList>
    </citation>
    <scope>NUCLEOTIDE SEQUENCE [LARGE SCALE GENOMIC DNA]</scope>
    <source>
        <strain evidence="2 3">CICC 11035S</strain>
    </source>
</reference>